<dbReference type="AlphaFoldDB" id="A0A0E9QY60"/>
<proteinExistence type="predicted"/>
<dbReference type="EMBL" id="GBXM01086716">
    <property type="protein sequence ID" value="JAH21861.1"/>
    <property type="molecule type" value="Transcribed_RNA"/>
</dbReference>
<evidence type="ECO:0000313" key="1">
    <source>
        <dbReference type="EMBL" id="JAH21861.1"/>
    </source>
</evidence>
<reference evidence="1" key="2">
    <citation type="journal article" date="2015" name="Fish Shellfish Immunol.">
        <title>Early steps in the European eel (Anguilla anguilla)-Vibrio vulnificus interaction in the gills: Role of the RtxA13 toxin.</title>
        <authorList>
            <person name="Callol A."/>
            <person name="Pajuelo D."/>
            <person name="Ebbesson L."/>
            <person name="Teles M."/>
            <person name="MacKenzie S."/>
            <person name="Amaro C."/>
        </authorList>
    </citation>
    <scope>NUCLEOTIDE SEQUENCE</scope>
</reference>
<name>A0A0E9QY60_ANGAN</name>
<accession>A0A0E9QY60</accession>
<organism evidence="1">
    <name type="scientific">Anguilla anguilla</name>
    <name type="common">European freshwater eel</name>
    <name type="synonym">Muraena anguilla</name>
    <dbReference type="NCBI Taxonomy" id="7936"/>
    <lineage>
        <taxon>Eukaryota</taxon>
        <taxon>Metazoa</taxon>
        <taxon>Chordata</taxon>
        <taxon>Craniata</taxon>
        <taxon>Vertebrata</taxon>
        <taxon>Euteleostomi</taxon>
        <taxon>Actinopterygii</taxon>
        <taxon>Neopterygii</taxon>
        <taxon>Teleostei</taxon>
        <taxon>Anguilliformes</taxon>
        <taxon>Anguillidae</taxon>
        <taxon>Anguilla</taxon>
    </lineage>
</organism>
<protein>
    <submittedName>
        <fullName evidence="1">Uncharacterized protein</fullName>
    </submittedName>
</protein>
<sequence length="41" mass="4771">MYCSTLKTHCLPICAVNFFKYPYLSLNVSLQLIYSTDDHIN</sequence>
<reference evidence="1" key="1">
    <citation type="submission" date="2014-11" db="EMBL/GenBank/DDBJ databases">
        <authorList>
            <person name="Amaro Gonzalez C."/>
        </authorList>
    </citation>
    <scope>NUCLEOTIDE SEQUENCE</scope>
</reference>